<accession>A0A368ZM12</accession>
<dbReference type="EMBL" id="QPJQ01000037">
    <property type="protein sequence ID" value="RCW95786.1"/>
    <property type="molecule type" value="Genomic_DNA"/>
</dbReference>
<name>A0A368ZM12_9GAMM</name>
<gene>
    <name evidence="1" type="ORF">DFP77_1374</name>
</gene>
<dbReference type="Proteomes" id="UP000253506">
    <property type="component" value="Unassembled WGS sequence"/>
</dbReference>
<comment type="caution">
    <text evidence="1">The sequence shown here is derived from an EMBL/GenBank/DDBJ whole genome shotgun (WGS) entry which is preliminary data.</text>
</comment>
<evidence type="ECO:0000313" key="2">
    <source>
        <dbReference type="Proteomes" id="UP000253506"/>
    </source>
</evidence>
<sequence>MVSPFLLLKNGPSKTGLFFSLLRITIIEFILREARGQF</sequence>
<proteinExistence type="predicted"/>
<protein>
    <submittedName>
        <fullName evidence="1">Uncharacterized protein</fullName>
    </submittedName>
</protein>
<evidence type="ECO:0000313" key="1">
    <source>
        <dbReference type="EMBL" id="RCW95786.1"/>
    </source>
</evidence>
<organism evidence="1 2">
    <name type="scientific">Marinomonas foliarum</name>
    <dbReference type="NCBI Taxonomy" id="491950"/>
    <lineage>
        <taxon>Bacteria</taxon>
        <taxon>Pseudomonadati</taxon>
        <taxon>Pseudomonadota</taxon>
        <taxon>Gammaproteobacteria</taxon>
        <taxon>Oceanospirillales</taxon>
        <taxon>Oceanospirillaceae</taxon>
        <taxon>Marinomonas</taxon>
    </lineage>
</organism>
<reference evidence="1 2" key="1">
    <citation type="submission" date="2018-07" db="EMBL/GenBank/DDBJ databases">
        <title>Genomic Encyclopedia of Type Strains, Phase III (KMG-III): the genomes of soil and plant-associated and newly described type strains.</title>
        <authorList>
            <person name="Whitman W."/>
        </authorList>
    </citation>
    <scope>NUCLEOTIDE SEQUENCE [LARGE SCALE GENOMIC DNA]</scope>
    <source>
        <strain evidence="1 2">CECT 7731</strain>
    </source>
</reference>
<dbReference type="AlphaFoldDB" id="A0A368ZM12"/>